<organism evidence="2 3">
    <name type="scientific">Actinomadura hallensis</name>
    <dbReference type="NCBI Taxonomy" id="337895"/>
    <lineage>
        <taxon>Bacteria</taxon>
        <taxon>Bacillati</taxon>
        <taxon>Actinomycetota</taxon>
        <taxon>Actinomycetes</taxon>
        <taxon>Streptosporangiales</taxon>
        <taxon>Thermomonosporaceae</taxon>
        <taxon>Actinomadura</taxon>
    </lineage>
</organism>
<dbReference type="InterPro" id="IPR027434">
    <property type="entry name" value="Homing_endonucl"/>
</dbReference>
<gene>
    <name evidence="2" type="ORF">FHX41_3654</name>
</gene>
<dbReference type="Proteomes" id="UP000316706">
    <property type="component" value="Unassembled WGS sequence"/>
</dbReference>
<dbReference type="InterPro" id="IPR004042">
    <property type="entry name" value="Intein_endonuc_central"/>
</dbReference>
<accession>A0A543IH75</accession>
<keyword evidence="3" id="KW-1185">Reference proteome</keyword>
<feature type="domain" description="DOD-type homing endonuclease" evidence="1">
    <location>
        <begin position="76"/>
        <end position="233"/>
    </location>
</feature>
<evidence type="ECO:0000313" key="2">
    <source>
        <dbReference type="EMBL" id="TQM69936.1"/>
    </source>
</evidence>
<dbReference type="AlphaFoldDB" id="A0A543IH75"/>
<dbReference type="Gene3D" id="3.10.28.10">
    <property type="entry name" value="Homing endonucleases"/>
    <property type="match status" value="1"/>
</dbReference>
<sequence length="262" mass="30167">MRMYDITVRKRALALLGQGLTVSEVSRRTGVSRYAIREWSLRADQNRDLYAKHGTPCPRCAEPPRLPDPEGTYAYLLGLYLGDGYISPVGDRRKNVWSLRIVCADAWPGLVEQCSAALIAIRPDNKVRLIPRVGCVEVNSYSKHWPCLFPQHGPGKKHERKIELAPWQREIVDEFAMDLVRGLLHSDGSRFVNRVRRPLKGGERWYEYPRYNFTNVSLDIQRLFTDALDRLGIAWTQMNRKNISVARREAVARLDEFVGPKY</sequence>
<proteinExistence type="predicted"/>
<dbReference type="EMBL" id="VFPO01000001">
    <property type="protein sequence ID" value="TQM69936.1"/>
    <property type="molecule type" value="Genomic_DNA"/>
</dbReference>
<comment type="caution">
    <text evidence="2">The sequence shown here is derived from an EMBL/GenBank/DDBJ whole genome shotgun (WGS) entry which is preliminary data.</text>
</comment>
<evidence type="ECO:0000313" key="3">
    <source>
        <dbReference type="Proteomes" id="UP000316706"/>
    </source>
</evidence>
<dbReference type="GO" id="GO:0004519">
    <property type="term" value="F:endonuclease activity"/>
    <property type="evidence" value="ECO:0007669"/>
    <property type="project" value="InterPro"/>
</dbReference>
<dbReference type="PROSITE" id="PS50819">
    <property type="entry name" value="INTEIN_ENDONUCLEASE"/>
    <property type="match status" value="1"/>
</dbReference>
<protein>
    <recommendedName>
        <fullName evidence="1">DOD-type homing endonuclease domain-containing protein</fullName>
    </recommendedName>
</protein>
<evidence type="ECO:0000259" key="1">
    <source>
        <dbReference type="PROSITE" id="PS50819"/>
    </source>
</evidence>
<name>A0A543IH75_9ACTN</name>
<reference evidence="2 3" key="1">
    <citation type="submission" date="2019-06" db="EMBL/GenBank/DDBJ databases">
        <title>Sequencing the genomes of 1000 actinobacteria strains.</title>
        <authorList>
            <person name="Klenk H.-P."/>
        </authorList>
    </citation>
    <scope>NUCLEOTIDE SEQUENCE [LARGE SCALE GENOMIC DNA]</scope>
    <source>
        <strain evidence="2 3">DSM 45043</strain>
    </source>
</reference>